<dbReference type="Proteomes" id="UP000492821">
    <property type="component" value="Unassembled WGS sequence"/>
</dbReference>
<proteinExistence type="predicted"/>
<sequence length="102" mass="11857">MFGEAALLDRTHFDDLIASKHGSKHFYFLFRVREERHQNIYTLPSGHSTFGFDLIWKQLSIFDLNFFIHSNAPFSTNSQLRNFPASLQLVVCPSDYPSTMLE</sequence>
<evidence type="ECO:0000313" key="2">
    <source>
        <dbReference type="WBParaSite" id="Pan_g23847.t1"/>
    </source>
</evidence>
<evidence type="ECO:0000313" key="1">
    <source>
        <dbReference type="Proteomes" id="UP000492821"/>
    </source>
</evidence>
<accession>A0A7E4ZXM5</accession>
<protein>
    <submittedName>
        <fullName evidence="2">Uncharacterized protein</fullName>
    </submittedName>
</protein>
<reference evidence="2" key="2">
    <citation type="submission" date="2020-10" db="UniProtKB">
        <authorList>
            <consortium name="WormBaseParasite"/>
        </authorList>
    </citation>
    <scope>IDENTIFICATION</scope>
</reference>
<reference evidence="1" key="1">
    <citation type="journal article" date="2013" name="Genetics">
        <title>The draft genome and transcriptome of Panagrellus redivivus are shaped by the harsh demands of a free-living lifestyle.</title>
        <authorList>
            <person name="Srinivasan J."/>
            <person name="Dillman A.R."/>
            <person name="Macchietto M.G."/>
            <person name="Heikkinen L."/>
            <person name="Lakso M."/>
            <person name="Fracchia K.M."/>
            <person name="Antoshechkin I."/>
            <person name="Mortazavi A."/>
            <person name="Wong G."/>
            <person name="Sternberg P.W."/>
        </authorList>
    </citation>
    <scope>NUCLEOTIDE SEQUENCE [LARGE SCALE GENOMIC DNA]</scope>
    <source>
        <strain evidence="1">MT8872</strain>
    </source>
</reference>
<dbReference type="AlphaFoldDB" id="A0A7E4ZXM5"/>
<dbReference type="WBParaSite" id="Pan_g23847.t1">
    <property type="protein sequence ID" value="Pan_g23847.t1"/>
    <property type="gene ID" value="Pan_g23847"/>
</dbReference>
<organism evidence="1 2">
    <name type="scientific">Panagrellus redivivus</name>
    <name type="common">Microworm</name>
    <dbReference type="NCBI Taxonomy" id="6233"/>
    <lineage>
        <taxon>Eukaryota</taxon>
        <taxon>Metazoa</taxon>
        <taxon>Ecdysozoa</taxon>
        <taxon>Nematoda</taxon>
        <taxon>Chromadorea</taxon>
        <taxon>Rhabditida</taxon>
        <taxon>Tylenchina</taxon>
        <taxon>Panagrolaimomorpha</taxon>
        <taxon>Panagrolaimoidea</taxon>
        <taxon>Panagrolaimidae</taxon>
        <taxon>Panagrellus</taxon>
    </lineage>
</organism>
<name>A0A7E4ZXM5_PANRE</name>
<keyword evidence="1" id="KW-1185">Reference proteome</keyword>